<evidence type="ECO:0000313" key="2">
    <source>
        <dbReference type="EMBL" id="GHO94905.1"/>
    </source>
</evidence>
<comment type="caution">
    <text evidence="2">The sequence shown here is derived from an EMBL/GenBank/DDBJ whole genome shotgun (WGS) entry which is preliminary data.</text>
</comment>
<feature type="transmembrane region" description="Helical" evidence="1">
    <location>
        <begin position="214"/>
        <end position="234"/>
    </location>
</feature>
<protein>
    <recommendedName>
        <fullName evidence="4">ECF transporter S component</fullName>
    </recommendedName>
</protein>
<feature type="transmembrane region" description="Helical" evidence="1">
    <location>
        <begin position="240"/>
        <end position="268"/>
    </location>
</feature>
<gene>
    <name evidence="2" type="ORF">KSF_049530</name>
</gene>
<sequence length="277" mass="30241">MDLSILIALLGLGLALPAAILATLQILDRHQNHKANSSPPLTTGDTNLTSLSSGRTSNILLDKGQTVAMLFGIAIYGGLRWFFLRANGPIFFTLSLPLSTSELNTLDFGFMEILFGLTLCIPFFLSIKFGPWIGLVVALAGDVLAFNLFGRPFAGSFVSLPYFVFVNGYFMGAGFVSVEFSWQWYTASAICGFLPGLTLLLTKKQSARKRTMGIAIIMCAIAIIMGSLLISYSFKAQFNILPFFTVLLFQMLANSTALIALPILLLIYDAIVKRRSH</sequence>
<keyword evidence="3" id="KW-1185">Reference proteome</keyword>
<reference evidence="2" key="1">
    <citation type="submission" date="2020-10" db="EMBL/GenBank/DDBJ databases">
        <title>Taxonomic study of unclassified bacteria belonging to the class Ktedonobacteria.</title>
        <authorList>
            <person name="Yabe S."/>
            <person name="Wang C.M."/>
            <person name="Zheng Y."/>
            <person name="Sakai Y."/>
            <person name="Cavaletti L."/>
            <person name="Monciardini P."/>
            <person name="Donadio S."/>
        </authorList>
    </citation>
    <scope>NUCLEOTIDE SEQUENCE</scope>
    <source>
        <strain evidence="2">ID150040</strain>
    </source>
</reference>
<dbReference type="AlphaFoldDB" id="A0A8J3IQB1"/>
<evidence type="ECO:0000313" key="3">
    <source>
        <dbReference type="Proteomes" id="UP000597444"/>
    </source>
</evidence>
<evidence type="ECO:0008006" key="4">
    <source>
        <dbReference type="Google" id="ProtNLM"/>
    </source>
</evidence>
<dbReference type="RefSeq" id="WP_220205614.1">
    <property type="nucleotide sequence ID" value="NZ_BNJK01000001.1"/>
</dbReference>
<keyword evidence="1" id="KW-1133">Transmembrane helix</keyword>
<dbReference type="EMBL" id="BNJK01000001">
    <property type="protein sequence ID" value="GHO94905.1"/>
    <property type="molecule type" value="Genomic_DNA"/>
</dbReference>
<feature type="transmembrane region" description="Helical" evidence="1">
    <location>
        <begin position="182"/>
        <end position="202"/>
    </location>
</feature>
<keyword evidence="1" id="KW-0812">Transmembrane</keyword>
<accession>A0A8J3IQB1</accession>
<feature type="transmembrane region" description="Helical" evidence="1">
    <location>
        <begin position="105"/>
        <end position="125"/>
    </location>
</feature>
<feature type="transmembrane region" description="Helical" evidence="1">
    <location>
        <begin position="66"/>
        <end position="84"/>
    </location>
</feature>
<proteinExistence type="predicted"/>
<dbReference type="Proteomes" id="UP000597444">
    <property type="component" value="Unassembled WGS sequence"/>
</dbReference>
<name>A0A8J3IQB1_9CHLR</name>
<organism evidence="2 3">
    <name type="scientific">Reticulibacter mediterranei</name>
    <dbReference type="NCBI Taxonomy" id="2778369"/>
    <lineage>
        <taxon>Bacteria</taxon>
        <taxon>Bacillati</taxon>
        <taxon>Chloroflexota</taxon>
        <taxon>Ktedonobacteria</taxon>
        <taxon>Ktedonobacterales</taxon>
        <taxon>Reticulibacteraceae</taxon>
        <taxon>Reticulibacter</taxon>
    </lineage>
</organism>
<keyword evidence="1" id="KW-0472">Membrane</keyword>
<evidence type="ECO:0000256" key="1">
    <source>
        <dbReference type="SAM" id="Phobius"/>
    </source>
</evidence>